<sequence length="244" mass="28438">MDLRRKVEDIFDIAAQPTVDIVSSMFLEGVAGSVVQGVTSAMLAYKQKRSERMIEEFMIETRKRQQELEEKLIELDEERFIEIKGKYFGLVLDYVMETKQEEKIKYITNGFINLTSMEKLQEDVILIYYDILDELNILDIRVLKLYDYFSRSESYVDILKDANISYDQYALIQNKLERLGLIESKAQSKYDELFDNVKNMGDYLVKLSNGKKATLKFKKSSSGSMNSFVLTKLGRQFLDFFTGD</sequence>
<dbReference type="HOGENOM" id="CLU_089216_0_0_9"/>
<evidence type="ECO:0000313" key="1">
    <source>
        <dbReference type="EMBL" id="CCP25869.1"/>
    </source>
</evidence>
<evidence type="ECO:0000313" key="2">
    <source>
        <dbReference type="Proteomes" id="UP000010802"/>
    </source>
</evidence>
<accession>F4LSD2</accession>
<dbReference type="KEGG" id="tae:TepiRe1_1148"/>
<gene>
    <name evidence="1" type="ordered locus">TEPIRE1_1148</name>
</gene>
<dbReference type="PATRIC" id="fig|1209989.3.peg.1260"/>
<dbReference type="STRING" id="1209989.TepRe1_1050"/>
<dbReference type="RefSeq" id="WP_013778121.1">
    <property type="nucleotide sequence ID" value="NC_015519.1"/>
</dbReference>
<dbReference type="OrthoDB" id="2453979at2"/>
<reference evidence="2" key="1">
    <citation type="journal article" date="2013" name="Genome Announc.">
        <title>First genome sequence of a syntrophic acetate-oxidizing bacterium, Tepidanaerobacter acetatoxydans strain Re1.</title>
        <authorList>
            <person name="Manzoor S."/>
            <person name="Bongcam-Rudloff E."/>
            <person name="Schnurer A."/>
            <person name="Muller B."/>
        </authorList>
    </citation>
    <scope>NUCLEOTIDE SEQUENCE [LARGE SCALE GENOMIC DNA]</scope>
    <source>
        <strain evidence="2">Re1</strain>
    </source>
</reference>
<name>F4LSD2_TEPAE</name>
<dbReference type="AlphaFoldDB" id="F4LSD2"/>
<organism evidence="1 2">
    <name type="scientific">Tepidanaerobacter acetatoxydans (strain DSM 21804 / JCM 16047 / Re1)</name>
    <dbReference type="NCBI Taxonomy" id="1209989"/>
    <lineage>
        <taxon>Bacteria</taxon>
        <taxon>Bacillati</taxon>
        <taxon>Bacillota</taxon>
        <taxon>Clostridia</taxon>
        <taxon>Thermosediminibacterales</taxon>
        <taxon>Tepidanaerobacteraceae</taxon>
        <taxon>Tepidanaerobacter</taxon>
    </lineage>
</organism>
<dbReference type="KEGG" id="tep:TepRe1_1050"/>
<proteinExistence type="predicted"/>
<accession>L0S064</accession>
<protein>
    <submittedName>
        <fullName evidence="1">Uncharacterized protein</fullName>
    </submittedName>
</protein>
<keyword evidence="2" id="KW-1185">Reference proteome</keyword>
<dbReference type="EMBL" id="HF563609">
    <property type="protein sequence ID" value="CCP25869.1"/>
    <property type="molecule type" value="Genomic_DNA"/>
</dbReference>
<dbReference type="eggNOG" id="ENOG5032T86">
    <property type="taxonomic scope" value="Bacteria"/>
</dbReference>
<dbReference type="Proteomes" id="UP000010802">
    <property type="component" value="Chromosome"/>
</dbReference>